<evidence type="ECO:0000256" key="1">
    <source>
        <dbReference type="SAM" id="Coils"/>
    </source>
</evidence>
<dbReference type="InterPro" id="IPR003593">
    <property type="entry name" value="AAA+_ATPase"/>
</dbReference>
<dbReference type="InterPro" id="IPR052934">
    <property type="entry name" value="Methyl-DNA_Rec/Restrict_Enz"/>
</dbReference>
<gene>
    <name evidence="3" type="ORF">NK662_20205</name>
</gene>
<dbReference type="SMART" id="SM00382">
    <property type="entry name" value="AAA"/>
    <property type="match status" value="1"/>
</dbReference>
<dbReference type="GO" id="GO:0005524">
    <property type="term" value="F:ATP binding"/>
    <property type="evidence" value="ECO:0007669"/>
    <property type="project" value="InterPro"/>
</dbReference>
<comment type="caution">
    <text evidence="3">The sequence shown here is derived from an EMBL/GenBank/DDBJ whole genome shotgun (WGS) entry which is preliminary data.</text>
</comment>
<dbReference type="InterPro" id="IPR011704">
    <property type="entry name" value="ATPase_dyneun-rel_AAA"/>
</dbReference>
<dbReference type="Pfam" id="PF07728">
    <property type="entry name" value="AAA_5"/>
    <property type="match status" value="1"/>
</dbReference>
<name>A0AA41XDF0_9BACI</name>
<feature type="coiled-coil region" evidence="1">
    <location>
        <begin position="304"/>
        <end position="331"/>
    </location>
</feature>
<dbReference type="PROSITE" id="PS50077">
    <property type="entry name" value="HEAT_REPEAT"/>
    <property type="match status" value="1"/>
</dbReference>
<dbReference type="CDD" id="cd00009">
    <property type="entry name" value="AAA"/>
    <property type="match status" value="1"/>
</dbReference>
<evidence type="ECO:0000259" key="2">
    <source>
        <dbReference type="SMART" id="SM00382"/>
    </source>
</evidence>
<dbReference type="PANTHER" id="PTHR37291">
    <property type="entry name" value="5-METHYLCYTOSINE-SPECIFIC RESTRICTION ENZYME B"/>
    <property type="match status" value="1"/>
</dbReference>
<dbReference type="InterPro" id="IPR027417">
    <property type="entry name" value="P-loop_NTPase"/>
</dbReference>
<dbReference type="SUPFAM" id="SSF52540">
    <property type="entry name" value="P-loop containing nucleoside triphosphate hydrolases"/>
    <property type="match status" value="1"/>
</dbReference>
<dbReference type="RefSeq" id="WP_254760772.1">
    <property type="nucleotide sequence ID" value="NZ_JANCLT010000015.1"/>
</dbReference>
<protein>
    <submittedName>
        <fullName evidence="3">AAA family ATPase</fullName>
    </submittedName>
</protein>
<feature type="domain" description="AAA+ ATPase" evidence="2">
    <location>
        <begin position="577"/>
        <end position="735"/>
    </location>
</feature>
<dbReference type="AlphaFoldDB" id="A0AA41XDF0"/>
<evidence type="ECO:0000313" key="3">
    <source>
        <dbReference type="EMBL" id="MCP8970845.1"/>
    </source>
</evidence>
<evidence type="ECO:0000313" key="4">
    <source>
        <dbReference type="Proteomes" id="UP001156102"/>
    </source>
</evidence>
<organism evidence="3 4">
    <name type="scientific">Ectobacillus ponti</name>
    <dbReference type="NCBI Taxonomy" id="2961894"/>
    <lineage>
        <taxon>Bacteria</taxon>
        <taxon>Bacillati</taxon>
        <taxon>Bacillota</taxon>
        <taxon>Bacilli</taxon>
        <taxon>Bacillales</taxon>
        <taxon>Bacillaceae</taxon>
        <taxon>Ectobacillus</taxon>
    </lineage>
</organism>
<reference evidence="3" key="1">
    <citation type="submission" date="2022-07" db="EMBL/GenBank/DDBJ databases">
        <authorList>
            <person name="Li W.-J."/>
            <person name="Deng Q.-Q."/>
        </authorList>
    </citation>
    <scope>NUCLEOTIDE SEQUENCE</scope>
    <source>
        <strain evidence="3">SYSU M60031</strain>
    </source>
</reference>
<dbReference type="GO" id="GO:0016887">
    <property type="term" value="F:ATP hydrolysis activity"/>
    <property type="evidence" value="ECO:0007669"/>
    <property type="project" value="InterPro"/>
</dbReference>
<proteinExistence type="predicted"/>
<dbReference type="InterPro" id="IPR021133">
    <property type="entry name" value="HEAT_type_2"/>
</dbReference>
<keyword evidence="4" id="KW-1185">Reference proteome</keyword>
<dbReference type="Gene3D" id="3.40.50.300">
    <property type="entry name" value="P-loop containing nucleotide triphosphate hydrolases"/>
    <property type="match status" value="1"/>
</dbReference>
<keyword evidence="1" id="KW-0175">Coiled coil</keyword>
<dbReference type="PANTHER" id="PTHR37291:SF1">
    <property type="entry name" value="TYPE IV METHYL-DIRECTED RESTRICTION ENZYME ECOKMCRB SUBUNIT"/>
    <property type="match status" value="1"/>
</dbReference>
<dbReference type="Proteomes" id="UP001156102">
    <property type="component" value="Unassembled WGS sequence"/>
</dbReference>
<sequence length="830" mass="96626">MEQLTQDTYLDIAFNRYVSYRERTGQNNLPVLGTLSDLNSFLKGQDLNEFTVLDILKKLQKDINNSASAISLMELIRYADETPVEAAAQLQRLVYDNAPIQDRVNGFWEELKGSFRTGDTELYSCLLAAFDVQEYPLYVQGVQIELKRIYNTESGQTPGEQYELYVTSCKSVLNQLQVSHPGVTMTEVLDFLFCLMQYTEIRVESAVEYLHDLAMELAAFKKNPELMLKAVAQLSRDTLQSLRNQYRQHEKINQIRFRVVDRILESGSISMEELEMIKNEVKVKYTTNILHSWNNFTILFQLYYADKKKRVQEEQRKIHEAIRQMKEFRELDFVENRVLNGFDWNQTFGCSECWLAVYEKQYGGHREAPQFFVSIDEEGVRYGLLYGDQHEKRGQEDLAFAADVASFRYDVFRGHMVAVLEQFRSGQELQAEPVSVETWAALFEDDEVFKETDRQFLRKMYELGGEATATQLSQELDKHPSAFNAWTVNLAKRVAAAAGIEPEKRKDGSSIYWNVLFDGEDREQHFIWRLKPNLKTAIGLVTPPEAEELEAYGTEDFFREVFIGKEQYQTITGLLRYKRNIILQGPPGVGKTFLAKRLAYSLMGAKDEERVELVQFHQNYAYEDFVMGYRPSESGFRLQEGIFYEFCRKAQENPELDYYFIIDEINRGNLSKIFGELFMLIEHDKRDEHVLLSYSKERFAVPGNVYLIGTMNTADRSLAQLEVALRRRFAFVTLKPAFNEKWRDTLRASGVSNRMAGRIEAAVQRWNEEITKDFQLGSGYEIGHSFFSIKPEYLDEETWFTNIVQFEILPLLEEYFYDQPETVRSLIEEA</sequence>
<accession>A0AA41XDF0</accession>
<dbReference type="EMBL" id="JANCLT010000015">
    <property type="protein sequence ID" value="MCP8970845.1"/>
    <property type="molecule type" value="Genomic_DNA"/>
</dbReference>